<reference evidence="5 6" key="1">
    <citation type="journal article" date="2009" name="Stand. Genomic Sci.">
        <title>Complete genome sequence of Catenulispora acidiphila type strain (ID 139908).</title>
        <authorList>
            <person name="Copeland A."/>
            <person name="Lapidus A."/>
            <person name="Glavina Del Rio T."/>
            <person name="Nolan M."/>
            <person name="Lucas S."/>
            <person name="Chen F."/>
            <person name="Tice H."/>
            <person name="Cheng J.F."/>
            <person name="Bruce D."/>
            <person name="Goodwin L."/>
            <person name="Pitluck S."/>
            <person name="Mikhailova N."/>
            <person name="Pati A."/>
            <person name="Ivanova N."/>
            <person name="Mavromatis K."/>
            <person name="Chen A."/>
            <person name="Palaniappan K."/>
            <person name="Chain P."/>
            <person name="Land M."/>
            <person name="Hauser L."/>
            <person name="Chang Y.J."/>
            <person name="Jeffries C.D."/>
            <person name="Chertkov O."/>
            <person name="Brettin T."/>
            <person name="Detter J.C."/>
            <person name="Han C."/>
            <person name="Ali Z."/>
            <person name="Tindall B.J."/>
            <person name="Goker M."/>
            <person name="Bristow J."/>
            <person name="Eisen J.A."/>
            <person name="Markowitz V."/>
            <person name="Hugenholtz P."/>
            <person name="Kyrpides N.C."/>
            <person name="Klenk H.P."/>
        </authorList>
    </citation>
    <scope>NUCLEOTIDE SEQUENCE [LARGE SCALE GENOMIC DNA]</scope>
    <source>
        <strain evidence="6">DSM 44928 / JCM 14897 / NBRC 102108 / NRRL B-24433 / ID139908</strain>
    </source>
</reference>
<dbReference type="PANTHER" id="PTHR43103">
    <property type="entry name" value="NUCLEOSIDE-DIPHOSPHATE-SUGAR EPIMERASE"/>
    <property type="match status" value="1"/>
</dbReference>
<dbReference type="InterPro" id="IPR001509">
    <property type="entry name" value="Epimerase_deHydtase"/>
</dbReference>
<dbReference type="eggNOG" id="COG0451">
    <property type="taxonomic scope" value="Bacteria"/>
</dbReference>
<evidence type="ECO:0000256" key="1">
    <source>
        <dbReference type="ARBA" id="ARBA00007637"/>
    </source>
</evidence>
<evidence type="ECO:0000313" key="6">
    <source>
        <dbReference type="Proteomes" id="UP000000851"/>
    </source>
</evidence>
<organism evidence="5 6">
    <name type="scientific">Catenulispora acidiphila (strain DSM 44928 / JCM 14897 / NBRC 102108 / NRRL B-24433 / ID139908)</name>
    <dbReference type="NCBI Taxonomy" id="479433"/>
    <lineage>
        <taxon>Bacteria</taxon>
        <taxon>Bacillati</taxon>
        <taxon>Actinomycetota</taxon>
        <taxon>Actinomycetes</taxon>
        <taxon>Catenulisporales</taxon>
        <taxon>Catenulisporaceae</taxon>
        <taxon>Catenulispora</taxon>
    </lineage>
</organism>
<protein>
    <submittedName>
        <fullName evidence="5">NAD-dependent epimerase/dehydratase</fullName>
    </submittedName>
</protein>
<comment type="similarity">
    <text evidence="1">Belongs to the NAD(P)-dependent epimerase/dehydratase family.</text>
</comment>
<proteinExistence type="inferred from homology"/>
<dbReference type="Gene3D" id="3.40.50.720">
    <property type="entry name" value="NAD(P)-binding Rossmann-like Domain"/>
    <property type="match status" value="1"/>
</dbReference>
<dbReference type="PANTHER" id="PTHR43103:SF5">
    <property type="entry name" value="4-EPIMERASE, PUTATIVE (AFU_ORTHOLOGUE AFUA_7G00360)-RELATED"/>
    <property type="match status" value="1"/>
</dbReference>
<keyword evidence="3" id="KW-0520">NAD</keyword>
<dbReference type="EMBL" id="CP001700">
    <property type="protein sequence ID" value="ACU73086.1"/>
    <property type="molecule type" value="Genomic_DNA"/>
</dbReference>
<dbReference type="Pfam" id="PF01370">
    <property type="entry name" value="Epimerase"/>
    <property type="match status" value="1"/>
</dbReference>
<dbReference type="HOGENOM" id="CLU_079334_0_0_11"/>
<evidence type="ECO:0000259" key="4">
    <source>
        <dbReference type="Pfam" id="PF01370"/>
    </source>
</evidence>
<gene>
    <name evidence="5" type="ordered locus">Caci_4222</name>
</gene>
<dbReference type="STRING" id="479433.Caci_4222"/>
<dbReference type="SUPFAM" id="SSF51735">
    <property type="entry name" value="NAD(P)-binding Rossmann-fold domains"/>
    <property type="match status" value="1"/>
</dbReference>
<keyword evidence="6" id="KW-1185">Reference proteome</keyword>
<dbReference type="GO" id="GO:0016491">
    <property type="term" value="F:oxidoreductase activity"/>
    <property type="evidence" value="ECO:0007669"/>
    <property type="project" value="UniProtKB-KW"/>
</dbReference>
<dbReference type="AlphaFoldDB" id="C7QI41"/>
<dbReference type="Proteomes" id="UP000000851">
    <property type="component" value="Chromosome"/>
</dbReference>
<dbReference type="RefSeq" id="WP_015792815.1">
    <property type="nucleotide sequence ID" value="NC_013131.1"/>
</dbReference>
<accession>C7QI41</accession>
<name>C7QI41_CATAD</name>
<dbReference type="CDD" id="cd08946">
    <property type="entry name" value="SDR_e"/>
    <property type="match status" value="1"/>
</dbReference>
<feature type="domain" description="NAD-dependent epimerase/dehydratase" evidence="4">
    <location>
        <begin position="4"/>
        <end position="165"/>
    </location>
</feature>
<dbReference type="KEGG" id="cai:Caci_4222"/>
<sequence>MPEVLVTGAAGRIGSYLRSGLPLRGWRLRCLDLVEPPESDGLPWSIADIGDATDFAVLAKAMDGVEAVVHLAGIPTEAAFADLREANLLGTYQVFEAARQAGVPRVVYASSNHAVGFHESGSLLTTGVRARPDSLYGVTKVFGEALGSFYADRYGMDVAAVRIGSCFDRPPGERALGTWLSPHDSVRLIDALLRAPSYGFQLLYGISANTRAWWDLTPAIALGYRPEDDAEVFAEEILAEFGTLPDSDPDRRFVGGRMALG</sequence>
<dbReference type="InterPro" id="IPR036291">
    <property type="entry name" value="NAD(P)-bd_dom_sf"/>
</dbReference>
<dbReference type="InParanoid" id="C7QI41"/>
<dbReference type="OrthoDB" id="8770295at2"/>
<evidence type="ECO:0000256" key="3">
    <source>
        <dbReference type="ARBA" id="ARBA00023027"/>
    </source>
</evidence>
<keyword evidence="2" id="KW-0560">Oxidoreductase</keyword>
<evidence type="ECO:0000256" key="2">
    <source>
        <dbReference type="ARBA" id="ARBA00023002"/>
    </source>
</evidence>
<evidence type="ECO:0000313" key="5">
    <source>
        <dbReference type="EMBL" id="ACU73086.1"/>
    </source>
</evidence>